<accession>F0ZNU4</accession>
<dbReference type="InParanoid" id="F0ZNU4"/>
<keyword evidence="3" id="KW-1185">Reference proteome</keyword>
<dbReference type="STRING" id="5786.F0ZNU4"/>
<dbReference type="PANTHER" id="PTHR31137:SF5">
    <property type="entry name" value="PROTEIN PSIQ-RELATED"/>
    <property type="match status" value="1"/>
</dbReference>
<dbReference type="KEGG" id="dpp:DICPUDRAFT_98236"/>
<feature type="non-terminal residue" evidence="2">
    <location>
        <position position="1"/>
    </location>
</feature>
<dbReference type="GeneID" id="10500031"/>
<dbReference type="Proteomes" id="UP000001064">
    <property type="component" value="Unassembled WGS sequence"/>
</dbReference>
<dbReference type="AlphaFoldDB" id="F0ZNU4"/>
<organism evidence="2 3">
    <name type="scientific">Dictyostelium purpureum</name>
    <name type="common">Slime mold</name>
    <dbReference type="NCBI Taxonomy" id="5786"/>
    <lineage>
        <taxon>Eukaryota</taxon>
        <taxon>Amoebozoa</taxon>
        <taxon>Evosea</taxon>
        <taxon>Eumycetozoa</taxon>
        <taxon>Dictyostelia</taxon>
        <taxon>Dictyosteliales</taxon>
        <taxon>Dictyosteliaceae</taxon>
        <taxon>Dictyostelium</taxon>
    </lineage>
</organism>
<keyword evidence="1" id="KW-0732">Signal</keyword>
<protein>
    <submittedName>
        <fullName evidence="2">Uncharacterized protein</fullName>
    </submittedName>
</protein>
<reference evidence="3" key="1">
    <citation type="journal article" date="2011" name="Genome Biol.">
        <title>Comparative genomics of the social amoebae Dictyostelium discoideum and Dictyostelium purpureum.</title>
        <authorList>
            <consortium name="US DOE Joint Genome Institute (JGI-PGF)"/>
            <person name="Sucgang R."/>
            <person name="Kuo A."/>
            <person name="Tian X."/>
            <person name="Salerno W."/>
            <person name="Parikh A."/>
            <person name="Feasley C.L."/>
            <person name="Dalin E."/>
            <person name="Tu H."/>
            <person name="Huang E."/>
            <person name="Barry K."/>
            <person name="Lindquist E."/>
            <person name="Shapiro H."/>
            <person name="Bruce D."/>
            <person name="Schmutz J."/>
            <person name="Salamov A."/>
            <person name="Fey P."/>
            <person name="Gaudet P."/>
            <person name="Anjard C."/>
            <person name="Babu M.M."/>
            <person name="Basu S."/>
            <person name="Bushmanova Y."/>
            <person name="van der Wel H."/>
            <person name="Katoh-Kurasawa M."/>
            <person name="Dinh C."/>
            <person name="Coutinho P.M."/>
            <person name="Saito T."/>
            <person name="Elias M."/>
            <person name="Schaap P."/>
            <person name="Kay R.R."/>
            <person name="Henrissat B."/>
            <person name="Eichinger L."/>
            <person name="Rivero F."/>
            <person name="Putnam N.H."/>
            <person name="West C.M."/>
            <person name="Loomis W.F."/>
            <person name="Chisholm R.L."/>
            <person name="Shaulsky G."/>
            <person name="Strassmann J.E."/>
            <person name="Queller D.C."/>
            <person name="Kuspa A."/>
            <person name="Grigoriev I.V."/>
        </authorList>
    </citation>
    <scope>NUCLEOTIDE SEQUENCE [LARGE SCALE GENOMIC DNA]</scope>
    <source>
        <strain evidence="3">QSDP1</strain>
    </source>
</reference>
<dbReference type="eggNOG" id="ENOG502STKH">
    <property type="taxonomic scope" value="Eukaryota"/>
</dbReference>
<dbReference type="VEuPathDB" id="AmoebaDB:DICPUDRAFT_98236"/>
<evidence type="ECO:0000313" key="2">
    <source>
        <dbReference type="EMBL" id="EGC34368.1"/>
    </source>
</evidence>
<dbReference type="InterPro" id="IPR051154">
    <property type="entry name" value="Prespore-cell_inducing_factor"/>
</dbReference>
<dbReference type="PANTHER" id="PTHR31137">
    <property type="entry name" value="PROTEIN PSIB-RELATED-RELATED"/>
    <property type="match status" value="1"/>
</dbReference>
<gene>
    <name evidence="2" type="ORF">DICPUDRAFT_98236</name>
</gene>
<dbReference type="OrthoDB" id="17079at2759"/>
<evidence type="ECO:0000256" key="1">
    <source>
        <dbReference type="SAM" id="SignalP"/>
    </source>
</evidence>
<sequence>MKLLLLLILIFTINFIFVKSQQTLTLNGVIRDQTPSRNPDFQFNVVSQKGAVKTDLGADGTPVYCCGDSAYNSIHNSTTFYSWFHDVSGINIPIQKSIILTQSPNDPNIYIYQNYTYFPIDGEGFDNKAKFLNEQVYLDGKGVAHNFHF</sequence>
<proteinExistence type="predicted"/>
<dbReference type="RefSeq" id="XP_003289102.1">
    <property type="nucleotide sequence ID" value="XM_003289054.1"/>
</dbReference>
<evidence type="ECO:0000313" key="3">
    <source>
        <dbReference type="Proteomes" id="UP000001064"/>
    </source>
</evidence>
<feature type="signal peptide" evidence="1">
    <location>
        <begin position="1"/>
        <end position="20"/>
    </location>
</feature>
<name>F0ZNU4_DICPU</name>
<dbReference type="EMBL" id="GL871100">
    <property type="protein sequence ID" value="EGC34368.1"/>
    <property type="molecule type" value="Genomic_DNA"/>
</dbReference>
<feature type="chain" id="PRO_5003265286" evidence="1">
    <location>
        <begin position="21"/>
        <end position="149"/>
    </location>
</feature>